<gene>
    <name evidence="1" type="ORF">Z519_10721</name>
</gene>
<dbReference type="EMBL" id="KN846998">
    <property type="protein sequence ID" value="KIW88675.1"/>
    <property type="molecule type" value="Genomic_DNA"/>
</dbReference>
<proteinExistence type="predicted"/>
<sequence>MALLDISFGTEMEIVAKPYQKCLEWNEAVQMLSEALSGEFEVANHIRYDKIDKQDVMTALADLIVQTAIARTVEVFGGISHAWGSPGFRSYRV</sequence>
<evidence type="ECO:0000313" key="2">
    <source>
        <dbReference type="Proteomes" id="UP000053789"/>
    </source>
</evidence>
<dbReference type="Proteomes" id="UP000053789">
    <property type="component" value="Unassembled WGS sequence"/>
</dbReference>
<organism evidence="1 2">
    <name type="scientific">Cladophialophora bantiana (strain ATCC 10958 / CBS 173.52 / CDC B-1940 / NIH 8579)</name>
    <name type="common">Xylohypha bantiana</name>
    <dbReference type="NCBI Taxonomy" id="1442370"/>
    <lineage>
        <taxon>Eukaryota</taxon>
        <taxon>Fungi</taxon>
        <taxon>Dikarya</taxon>
        <taxon>Ascomycota</taxon>
        <taxon>Pezizomycotina</taxon>
        <taxon>Eurotiomycetes</taxon>
        <taxon>Chaetothyriomycetidae</taxon>
        <taxon>Chaetothyriales</taxon>
        <taxon>Herpotrichiellaceae</taxon>
        <taxon>Cladophialophora</taxon>
    </lineage>
</organism>
<name>A0A0D2HCN7_CLAB1</name>
<accession>A0A0D2HCN7</accession>
<dbReference type="AlphaFoldDB" id="A0A0D2HCN7"/>
<dbReference type="VEuPathDB" id="FungiDB:Z519_10721"/>
<dbReference type="HOGENOM" id="CLU_2399471_0_0_1"/>
<keyword evidence="2" id="KW-1185">Reference proteome</keyword>
<evidence type="ECO:0000313" key="1">
    <source>
        <dbReference type="EMBL" id="KIW88675.1"/>
    </source>
</evidence>
<dbReference type="RefSeq" id="XP_016615344.1">
    <property type="nucleotide sequence ID" value="XM_016768437.1"/>
</dbReference>
<dbReference type="GeneID" id="27703649"/>
<protein>
    <submittedName>
        <fullName evidence="1">Uncharacterized protein</fullName>
    </submittedName>
</protein>
<reference evidence="1" key="1">
    <citation type="submission" date="2015-01" db="EMBL/GenBank/DDBJ databases">
        <title>The Genome Sequence of Cladophialophora bantiana CBS 173.52.</title>
        <authorList>
            <consortium name="The Broad Institute Genomics Platform"/>
            <person name="Cuomo C."/>
            <person name="de Hoog S."/>
            <person name="Gorbushina A."/>
            <person name="Stielow B."/>
            <person name="Teixiera M."/>
            <person name="Abouelleil A."/>
            <person name="Chapman S.B."/>
            <person name="Priest M."/>
            <person name="Young S.K."/>
            <person name="Wortman J."/>
            <person name="Nusbaum C."/>
            <person name="Birren B."/>
        </authorList>
    </citation>
    <scope>NUCLEOTIDE SEQUENCE [LARGE SCALE GENOMIC DNA]</scope>
    <source>
        <strain evidence="1">CBS 173.52</strain>
    </source>
</reference>